<dbReference type="AlphaFoldDB" id="A0AA36DK44"/>
<dbReference type="InterPro" id="IPR050111">
    <property type="entry name" value="C-type_lectin/snaclec_domain"/>
</dbReference>
<dbReference type="PROSITE" id="PS50041">
    <property type="entry name" value="C_TYPE_LECTIN_2"/>
    <property type="match status" value="1"/>
</dbReference>
<dbReference type="Gene3D" id="3.10.100.10">
    <property type="entry name" value="Mannose-Binding Protein A, subunit A"/>
    <property type="match status" value="1"/>
</dbReference>
<dbReference type="CDD" id="cd00037">
    <property type="entry name" value="CLECT"/>
    <property type="match status" value="1"/>
</dbReference>
<dbReference type="SUPFAM" id="SSF56436">
    <property type="entry name" value="C-type lectin-like"/>
    <property type="match status" value="1"/>
</dbReference>
<feature type="signal peptide" evidence="1">
    <location>
        <begin position="1"/>
        <end position="17"/>
    </location>
</feature>
<keyword evidence="4" id="KW-1185">Reference proteome</keyword>
<dbReference type="InterPro" id="IPR016186">
    <property type="entry name" value="C-type_lectin-like/link_sf"/>
</dbReference>
<evidence type="ECO:0000313" key="4">
    <source>
        <dbReference type="Proteomes" id="UP001176961"/>
    </source>
</evidence>
<dbReference type="Proteomes" id="UP001176961">
    <property type="component" value="Unassembled WGS sequence"/>
</dbReference>
<dbReference type="SMART" id="SM00034">
    <property type="entry name" value="CLECT"/>
    <property type="match status" value="1"/>
</dbReference>
<name>A0AA36DK44_CYLNA</name>
<gene>
    <name evidence="3" type="ORF">CYNAS_LOCUS1120</name>
</gene>
<protein>
    <recommendedName>
        <fullName evidence="2">C-type lectin domain-containing protein</fullName>
    </recommendedName>
</protein>
<keyword evidence="1" id="KW-0732">Signal</keyword>
<feature type="domain" description="C-type lectin" evidence="2">
    <location>
        <begin position="61"/>
        <end position="185"/>
    </location>
</feature>
<evidence type="ECO:0000313" key="3">
    <source>
        <dbReference type="EMBL" id="CAJ0589137.1"/>
    </source>
</evidence>
<dbReference type="Pfam" id="PF00059">
    <property type="entry name" value="Lectin_C"/>
    <property type="match status" value="1"/>
</dbReference>
<reference evidence="3" key="1">
    <citation type="submission" date="2023-07" db="EMBL/GenBank/DDBJ databases">
        <authorList>
            <consortium name="CYATHOMIX"/>
        </authorList>
    </citation>
    <scope>NUCLEOTIDE SEQUENCE</scope>
    <source>
        <strain evidence="3">N/A</strain>
    </source>
</reference>
<dbReference type="InterPro" id="IPR016187">
    <property type="entry name" value="CTDL_fold"/>
</dbReference>
<feature type="chain" id="PRO_5041312035" description="C-type lectin domain-containing protein" evidence="1">
    <location>
        <begin position="18"/>
        <end position="197"/>
    </location>
</feature>
<evidence type="ECO:0000256" key="1">
    <source>
        <dbReference type="SAM" id="SignalP"/>
    </source>
</evidence>
<accession>A0AA36DK44</accession>
<sequence length="197" mass="22332">MSSMKFLLFVWIPLTNSLVNTSSNELISKSLGQSSGSSRLNASNQASCPWLCESGWTYFDKTDSCYKTFLDANAYDAEHICNVVGGHLTSIHSSAENIFVAELARTGRQWITANDLTWIGLWAEGTGRKIYTWTDGTKVDYLPWVVGAPQAHEDQRCVLLYSDHRLDSHYPVFYQKWNEYICAEKERSFVCKKAALH</sequence>
<evidence type="ECO:0000259" key="2">
    <source>
        <dbReference type="PROSITE" id="PS50041"/>
    </source>
</evidence>
<dbReference type="PANTHER" id="PTHR22803">
    <property type="entry name" value="MANNOSE, PHOSPHOLIPASE, LECTIN RECEPTOR RELATED"/>
    <property type="match status" value="1"/>
</dbReference>
<comment type="caution">
    <text evidence="3">The sequence shown here is derived from an EMBL/GenBank/DDBJ whole genome shotgun (WGS) entry which is preliminary data.</text>
</comment>
<dbReference type="InterPro" id="IPR001304">
    <property type="entry name" value="C-type_lectin-like"/>
</dbReference>
<organism evidence="3 4">
    <name type="scientific">Cylicocyclus nassatus</name>
    <name type="common">Nematode worm</name>
    <dbReference type="NCBI Taxonomy" id="53992"/>
    <lineage>
        <taxon>Eukaryota</taxon>
        <taxon>Metazoa</taxon>
        <taxon>Ecdysozoa</taxon>
        <taxon>Nematoda</taxon>
        <taxon>Chromadorea</taxon>
        <taxon>Rhabditida</taxon>
        <taxon>Rhabditina</taxon>
        <taxon>Rhabditomorpha</taxon>
        <taxon>Strongyloidea</taxon>
        <taxon>Strongylidae</taxon>
        <taxon>Cylicocyclus</taxon>
    </lineage>
</organism>
<proteinExistence type="predicted"/>
<dbReference type="EMBL" id="CATQJL010000001">
    <property type="protein sequence ID" value="CAJ0589137.1"/>
    <property type="molecule type" value="Genomic_DNA"/>
</dbReference>